<evidence type="ECO:0000313" key="1">
    <source>
        <dbReference type="EMBL" id="MBK9985379.1"/>
    </source>
</evidence>
<name>A0A9D7T067_9BACT</name>
<dbReference type="AlphaFoldDB" id="A0A9D7T067"/>
<dbReference type="Proteomes" id="UP000808337">
    <property type="component" value="Unassembled WGS sequence"/>
</dbReference>
<proteinExistence type="predicted"/>
<gene>
    <name evidence="1" type="ORF">IPP15_24070</name>
</gene>
<dbReference type="EMBL" id="JADKGY010000035">
    <property type="protein sequence ID" value="MBK9985379.1"/>
    <property type="molecule type" value="Genomic_DNA"/>
</dbReference>
<sequence>MTKFGLRKIESIHAKQQFDQLEIDGFGILDLFEKKLKGTTYQNEFKVMLTYMEYLGNGGLLPETKFKNITPVKESVNEYEFKSKHLRVYAIQKTGGKIIVLGGFKNSQKRDIISFRAIKKAYLISLKY</sequence>
<protein>
    <submittedName>
        <fullName evidence="1">Uncharacterized protein</fullName>
    </submittedName>
</protein>
<evidence type="ECO:0000313" key="2">
    <source>
        <dbReference type="Proteomes" id="UP000808337"/>
    </source>
</evidence>
<accession>A0A9D7T067</accession>
<organism evidence="1 2">
    <name type="scientific">Candidatus Opimibacter skivensis</name>
    <dbReference type="NCBI Taxonomy" id="2982028"/>
    <lineage>
        <taxon>Bacteria</taxon>
        <taxon>Pseudomonadati</taxon>
        <taxon>Bacteroidota</taxon>
        <taxon>Saprospiria</taxon>
        <taxon>Saprospirales</taxon>
        <taxon>Saprospiraceae</taxon>
        <taxon>Candidatus Opimibacter</taxon>
    </lineage>
</organism>
<reference evidence="1 2" key="1">
    <citation type="submission" date="2020-10" db="EMBL/GenBank/DDBJ databases">
        <title>Connecting structure to function with the recovery of over 1000 high-quality activated sludge metagenome-assembled genomes encoding full-length rRNA genes using long-read sequencing.</title>
        <authorList>
            <person name="Singleton C.M."/>
            <person name="Petriglieri F."/>
            <person name="Kristensen J.M."/>
            <person name="Kirkegaard R.H."/>
            <person name="Michaelsen T.Y."/>
            <person name="Andersen M.H."/>
            <person name="Karst S.M."/>
            <person name="Dueholm M.S."/>
            <person name="Nielsen P.H."/>
            <person name="Albertsen M."/>
        </authorList>
    </citation>
    <scope>NUCLEOTIDE SEQUENCE [LARGE SCALE GENOMIC DNA]</scope>
    <source>
        <strain evidence="1">Ribe_18-Q3-R11-54_MAXAC.273</strain>
    </source>
</reference>
<comment type="caution">
    <text evidence="1">The sequence shown here is derived from an EMBL/GenBank/DDBJ whole genome shotgun (WGS) entry which is preliminary data.</text>
</comment>